<dbReference type="Pfam" id="PF02801">
    <property type="entry name" value="Ketoacyl-synt_C"/>
    <property type="match status" value="1"/>
</dbReference>
<dbReference type="PROSITE" id="PS52004">
    <property type="entry name" value="KS3_2"/>
    <property type="match status" value="1"/>
</dbReference>
<keyword evidence="4" id="KW-0808">Transferase</keyword>
<dbReference type="InterPro" id="IPR036736">
    <property type="entry name" value="ACP-like_sf"/>
</dbReference>
<evidence type="ECO:0000313" key="14">
    <source>
        <dbReference type="Proteomes" id="UP001595908"/>
    </source>
</evidence>
<dbReference type="Pfam" id="PF21089">
    <property type="entry name" value="PKS_DH_N"/>
    <property type="match status" value="2"/>
</dbReference>
<dbReference type="InterPro" id="IPR009081">
    <property type="entry name" value="PP-bd_ACP"/>
</dbReference>
<feature type="region of interest" description="N-terminal hotdog fold" evidence="8">
    <location>
        <begin position="2110"/>
        <end position="2236"/>
    </location>
</feature>
<keyword evidence="6" id="KW-0511">Multifunctional enzyme</keyword>
<feature type="non-terminal residue" evidence="13">
    <location>
        <position position="2259"/>
    </location>
</feature>
<dbReference type="PROSITE" id="PS00606">
    <property type="entry name" value="KS3_1"/>
    <property type="match status" value="1"/>
</dbReference>
<dbReference type="InterPro" id="IPR036291">
    <property type="entry name" value="NAD(P)-bd_dom_sf"/>
</dbReference>
<organism evidence="13 14">
    <name type="scientific">Streptomyces atroolivaceus</name>
    <dbReference type="NCBI Taxonomy" id="66869"/>
    <lineage>
        <taxon>Bacteria</taxon>
        <taxon>Bacillati</taxon>
        <taxon>Actinomycetota</taxon>
        <taxon>Actinomycetes</taxon>
        <taxon>Kitasatosporales</taxon>
        <taxon>Streptomycetaceae</taxon>
        <taxon>Streptomyces</taxon>
    </lineage>
</organism>
<dbReference type="Proteomes" id="UP001595908">
    <property type="component" value="Unassembled WGS sequence"/>
</dbReference>
<feature type="non-terminal residue" evidence="13">
    <location>
        <position position="1"/>
    </location>
</feature>
<sequence>LGMGRELHEAHPVFAAAFDEVTELFDPLLDRPLRTVMWGQDADLLNRTQYTQPALFALQTALYRTLEHDGLTPHVLIGHSIGEIAAAHVAGVLSLPDAVALVAARGRLMQAARTDGTMIALQATEDEVLPLLTAGIDIAALNAPGSLVVSGDAAEAVALQERLGAEGRRTTRLTVSHAFHSAHMDGVLDDFRQAIDGLTYHPPKIPVISNVTGLPATGDELTTPAYWAEHIRRAVRFHPGIQHLETEGVTRYLELGPDATLTTLAQQTVRAGAVVTAALRKTSPEPLAFATAVARLHTGGHSPSAWRRGHTPAHPDGLPTYPFQRSHFWLAPQRSGTDVTAAGLTAADHALLGAAVTLADTDQLVLTGRISLRTHPWLADHTIAGTTLLPGTAFTDLALHAAGLARTPVVEELTLESPLVLRADTAITLQVTVDAADPAGRRALTVHARDDESEPWTRHASGVLTDADPAPEPIAWPPPGEPVDLTGLYDRLDGHGYTYGPSFQGLTALWRDGDDLYAEVTLPEGVDTTGHTLHPALLDAALHPLVDGAEGLLPFGFSGVTLHSTGATRLRVSARPSADGSVTLRLDDPTGAPVAVVESLVLREASAGRLRDTSRRHPLYTVAWQPSVADATTAGTDGKAADHERLAVLGDSPVARELAAVLGADPYEDVTALLAAVDAGTATAPGLAVYAPGTGPEAPGSGADTGPDGLLGTARRTAHEALATVQALLGDERLADTSLLVVTRASVGTGRVDAAGVPEVTLDGLGTAPLWGLLRSAQSEYPGRFALVDVDGAPESLRRLGTVAASGEPQSAVRAGEIRTPRLARLPESAPAERIAPGAPSAENAPRPLAAGGTVLITGAFGRLGRLLAEHLAAEYGVRHLLLTSRRGAEAPGADELVARLAEWGAEARVEACDTGDRAAVAALLASVPADRPLTAVVHTAGVLDDGVVTALTPERLDAVMRPKAEAAFHLHELTARMDLSAFVVYSSVSGLIGAAGQANYAAANTLLDALTHHRHGLGLPATSLAWGLWGEGGMGEKLGGSDLARMARSGVAAMTETEGLALFDAAFGRPEPLLVPARLDLAAVRARAGAAGVPPLLRGLVRAPLRRAVAAAAGGDGGFAAQLAGLEEGEQIRRITELVREQAAAVLGHASPAAVDVTAGFKELGFDSLSAVELRTRINAATGLRLPATLIFDYPAPQSLVGHLRERLTSGTNGGPAAPAVRAATGAGAESAYEPVAVIGFACRYPGGVASPEDLWRLVSEGTDAVGPFPRDRGWDVENLYDPDPEATGRSSTDQGGFLYRAGEFDAGFFGISPREATAMDPQQRLLLETAWETFERAGIDPADVRGSDTGVFAGTMYHDYAPPVQHMPKDLEGILLTGNTGSVVSGRIAYTYGLEGPAITVDTACSSSLVALHLAAQSLRQGECSLALAGGATVMATPGTFVEFSRQRGLSPDGRCKSFSTTADGTGWSEGVGLLLLERLSDARRNGHPVLAVVRGTATNQDGASNGLTAPNGPSQERVIRQALANARLTASQVDAVEAHGTGTRLGDPIEAQALINTYGSERDAEHPLWLGSLKSNIGHAQAAAGVGGVIKMIMAMHNGVLPRTLHVDEPTDHVDWSDGTVRLLTENRPWPRAAGEEPRRAAVSSFGISGTNAHVVLEQADADPAPATRSGEPAPLPWLLSAKSEESLRDQARRLHAYAVARPEAPVRDAAVSLAARARFEHRAVVDATGRDALLTGLAALAEGSEAPGLTSGTTTGGGTAYLFTGQGSQRLGMGRELHAAEPVFAAALDSALAALDPHLDLPLRDVMWGQDADLLNRTDYTQPALFALQTALYRTLEHRGIVPDHMAGHSIGEIAAAHAAGVLDLADAARLVAVRGRLMRGLPAGGAMVAVQATEEELLPHLTPRLSVAALNAPDSTVISGAEEDALAVQEVFTALGRRTTRLKVSHAFHSPLMEPVLQEFRKEISAFAFREPSIPLVTAGDPTSAAYWAAHIRDTVRFTDHVRALETRGVARYVELGPDATLTALAQHSLSEPAVLIPALRRTGEEGSTFGAALARLHTSGHSPATWRPERTPAHPEDLPTYPFRPERFWLTPRADATGGSGSAHALLDTAVRLAEGDGLVLSGRVSLRTHPWLTEHAVAGTVLLPGAALVDLALHAGDLTAAASVEDLTLEAPLALPESAAVDLQVAVGSVDEAGRRTIAVHSRAAEDTEDDAGWVRHATGTLAPAGTPTTTPPTEHITWPPPGRPLDLTHAY</sequence>
<feature type="region of interest" description="C-terminal hotdog fold" evidence="8">
    <location>
        <begin position="480"/>
        <end position="611"/>
    </location>
</feature>
<dbReference type="SMART" id="SM00822">
    <property type="entry name" value="PKS_KR"/>
    <property type="match status" value="1"/>
</dbReference>
<dbReference type="SUPFAM" id="SSF55048">
    <property type="entry name" value="Probable ACP-binding domain of malonyl-CoA ACP transacylase"/>
    <property type="match status" value="2"/>
</dbReference>
<evidence type="ECO:0000256" key="8">
    <source>
        <dbReference type="PROSITE-ProRule" id="PRU01363"/>
    </source>
</evidence>
<dbReference type="InterPro" id="IPR016039">
    <property type="entry name" value="Thiolase-like"/>
</dbReference>
<dbReference type="InterPro" id="IPR013968">
    <property type="entry name" value="PKS_KR"/>
</dbReference>
<dbReference type="InterPro" id="IPR014043">
    <property type="entry name" value="Acyl_transferase_dom"/>
</dbReference>
<dbReference type="PANTHER" id="PTHR43775:SF51">
    <property type="entry name" value="INACTIVE PHENOLPHTHIOCEROL SYNTHESIS POLYKETIDE SYNTHASE TYPE I PKS1-RELATED"/>
    <property type="match status" value="1"/>
</dbReference>
<feature type="domain" description="PKS/mFAS DH" evidence="12">
    <location>
        <begin position="2110"/>
        <end position="2259"/>
    </location>
</feature>
<dbReference type="InterPro" id="IPR050091">
    <property type="entry name" value="PKS_NRPS_Biosynth_Enz"/>
</dbReference>
<dbReference type="Gene3D" id="3.10.129.110">
    <property type="entry name" value="Polyketide synthase dehydratase"/>
    <property type="match status" value="2"/>
</dbReference>
<dbReference type="InterPro" id="IPR014030">
    <property type="entry name" value="Ketoacyl_synth_N"/>
</dbReference>
<feature type="domain" description="Carrier" evidence="10">
    <location>
        <begin position="1134"/>
        <end position="1209"/>
    </location>
</feature>
<feature type="region of interest" description="N-terminal hotdog fold" evidence="8">
    <location>
        <begin position="349"/>
        <end position="471"/>
    </location>
</feature>
<feature type="region of interest" description="Disordered" evidence="9">
    <location>
        <begin position="2228"/>
        <end position="2259"/>
    </location>
</feature>
<dbReference type="SUPFAM" id="SSF52151">
    <property type="entry name" value="FabD/lysophospholipase-like"/>
    <property type="match status" value="2"/>
</dbReference>
<evidence type="ECO:0000256" key="9">
    <source>
        <dbReference type="SAM" id="MobiDB-lite"/>
    </source>
</evidence>
<protein>
    <submittedName>
        <fullName evidence="13">SDR family NAD(P)-dependent oxidoreductase</fullName>
    </submittedName>
</protein>
<feature type="compositionally biased region" description="Low complexity" evidence="9">
    <location>
        <begin position="2228"/>
        <end position="2245"/>
    </location>
</feature>
<accession>A0ABV9VKD2</accession>
<dbReference type="InterPro" id="IPR032821">
    <property type="entry name" value="PKS_assoc"/>
</dbReference>
<dbReference type="Pfam" id="PF08659">
    <property type="entry name" value="KR"/>
    <property type="match status" value="1"/>
</dbReference>
<keyword evidence="7" id="KW-0012">Acyltransferase</keyword>
<keyword evidence="5" id="KW-0045">Antibiotic biosynthesis</keyword>
<evidence type="ECO:0000256" key="7">
    <source>
        <dbReference type="ARBA" id="ARBA00023315"/>
    </source>
</evidence>
<dbReference type="InterPro" id="IPR018201">
    <property type="entry name" value="Ketoacyl_synth_AS"/>
</dbReference>
<feature type="domain" description="Ketosynthase family 3 (KS3)" evidence="11">
    <location>
        <begin position="1234"/>
        <end position="1662"/>
    </location>
</feature>
<dbReference type="SMART" id="SM01294">
    <property type="entry name" value="PKS_PP_betabranch"/>
    <property type="match status" value="1"/>
</dbReference>
<dbReference type="InterPro" id="IPR057326">
    <property type="entry name" value="KR_dom"/>
</dbReference>
<dbReference type="InterPro" id="IPR042104">
    <property type="entry name" value="PKS_dehydratase_sf"/>
</dbReference>
<dbReference type="SMART" id="SM00826">
    <property type="entry name" value="PKS_DH"/>
    <property type="match status" value="2"/>
</dbReference>
<evidence type="ECO:0000256" key="1">
    <source>
        <dbReference type="ARBA" id="ARBA00004792"/>
    </source>
</evidence>
<dbReference type="PROSITE" id="PS52019">
    <property type="entry name" value="PKS_MFAS_DH"/>
    <property type="match status" value="2"/>
</dbReference>
<dbReference type="Gene3D" id="3.40.366.10">
    <property type="entry name" value="Malonyl-Coenzyme A Acyl Carrier Protein, domain 2"/>
    <property type="match status" value="2"/>
</dbReference>
<dbReference type="InterPro" id="IPR014031">
    <property type="entry name" value="Ketoacyl_synth_C"/>
</dbReference>
<dbReference type="SMART" id="SM00823">
    <property type="entry name" value="PKS_PP"/>
    <property type="match status" value="1"/>
</dbReference>
<feature type="domain" description="PKS/mFAS DH" evidence="12">
    <location>
        <begin position="349"/>
        <end position="611"/>
    </location>
</feature>
<comment type="caution">
    <text evidence="8">Lacks conserved residue(s) required for the propagation of feature annotation.</text>
</comment>
<evidence type="ECO:0000256" key="5">
    <source>
        <dbReference type="ARBA" id="ARBA00023194"/>
    </source>
</evidence>
<comment type="pathway">
    <text evidence="1">Antibiotic biosynthesis.</text>
</comment>
<dbReference type="Pfam" id="PF22953">
    <property type="entry name" value="SpnB_Rossmann"/>
    <property type="match status" value="1"/>
</dbReference>
<dbReference type="InterPro" id="IPR055123">
    <property type="entry name" value="SpnB-like_Rossmann"/>
</dbReference>
<dbReference type="SMART" id="SM00827">
    <property type="entry name" value="PKS_AT"/>
    <property type="match status" value="2"/>
</dbReference>
<dbReference type="Gene3D" id="3.40.50.720">
    <property type="entry name" value="NAD(P)-binding Rossmann-like Domain"/>
    <property type="match status" value="1"/>
</dbReference>
<dbReference type="SUPFAM" id="SSF53901">
    <property type="entry name" value="Thiolase-like"/>
    <property type="match status" value="1"/>
</dbReference>
<dbReference type="Pfam" id="PF16197">
    <property type="entry name" value="KAsynt_C_assoc"/>
    <property type="match status" value="1"/>
</dbReference>
<dbReference type="InterPro" id="IPR016036">
    <property type="entry name" value="Malonyl_transacylase_ACP-bd"/>
</dbReference>
<dbReference type="Gene3D" id="3.30.70.3290">
    <property type="match status" value="2"/>
</dbReference>
<feature type="active site" description="Proton acceptor; for dehydratase activity" evidence="8">
    <location>
        <position position="381"/>
    </location>
</feature>
<gene>
    <name evidence="13" type="ORF">ACFPL4_36205</name>
</gene>
<evidence type="ECO:0000313" key="13">
    <source>
        <dbReference type="EMBL" id="MFC4983698.1"/>
    </source>
</evidence>
<dbReference type="InterPro" id="IPR049552">
    <property type="entry name" value="PKS_DH_N"/>
</dbReference>
<comment type="caution">
    <text evidence="13">The sequence shown here is derived from an EMBL/GenBank/DDBJ whole genome shotgun (WGS) entry which is preliminary data.</text>
</comment>
<keyword evidence="2" id="KW-0596">Phosphopantetheine</keyword>
<name>A0ABV9VKD2_STRAZ</name>
<keyword evidence="3" id="KW-0597">Phosphoprotein</keyword>
<dbReference type="EMBL" id="JBHSJE010000024">
    <property type="protein sequence ID" value="MFC4983698.1"/>
    <property type="molecule type" value="Genomic_DNA"/>
</dbReference>
<dbReference type="CDD" id="cd08956">
    <property type="entry name" value="KR_3_FAS_SDR_x"/>
    <property type="match status" value="1"/>
</dbReference>
<dbReference type="Pfam" id="PF00550">
    <property type="entry name" value="PP-binding"/>
    <property type="match status" value="1"/>
</dbReference>
<dbReference type="Pfam" id="PF00698">
    <property type="entry name" value="Acyl_transf_1"/>
    <property type="match status" value="2"/>
</dbReference>
<feature type="active site" description="Proton donor; for dehydratase activity" evidence="8">
    <location>
        <position position="539"/>
    </location>
</feature>
<proteinExistence type="predicted"/>
<dbReference type="PANTHER" id="PTHR43775">
    <property type="entry name" value="FATTY ACID SYNTHASE"/>
    <property type="match status" value="1"/>
</dbReference>
<dbReference type="Pfam" id="PF14765">
    <property type="entry name" value="PS-DH"/>
    <property type="match status" value="1"/>
</dbReference>
<dbReference type="InterPro" id="IPR020806">
    <property type="entry name" value="PKS_PP-bd"/>
</dbReference>
<evidence type="ECO:0000256" key="4">
    <source>
        <dbReference type="ARBA" id="ARBA00022679"/>
    </source>
</evidence>
<dbReference type="Pfam" id="PF00109">
    <property type="entry name" value="ketoacyl-synt"/>
    <property type="match status" value="1"/>
</dbReference>
<dbReference type="Gene3D" id="3.40.47.10">
    <property type="match status" value="1"/>
</dbReference>
<evidence type="ECO:0000259" key="12">
    <source>
        <dbReference type="PROSITE" id="PS52019"/>
    </source>
</evidence>
<evidence type="ECO:0000259" key="10">
    <source>
        <dbReference type="PROSITE" id="PS50075"/>
    </source>
</evidence>
<dbReference type="SMART" id="SM00825">
    <property type="entry name" value="PKS_KS"/>
    <property type="match status" value="1"/>
</dbReference>
<dbReference type="PROSITE" id="PS50075">
    <property type="entry name" value="CARRIER"/>
    <property type="match status" value="1"/>
</dbReference>
<dbReference type="InterPro" id="IPR049900">
    <property type="entry name" value="PKS_mFAS_DH"/>
</dbReference>
<dbReference type="RefSeq" id="WP_382064437.1">
    <property type="nucleotide sequence ID" value="NZ_JBHSJE010000024.1"/>
</dbReference>
<dbReference type="InterPro" id="IPR001227">
    <property type="entry name" value="Ac_transferase_dom_sf"/>
</dbReference>
<dbReference type="InterPro" id="IPR020807">
    <property type="entry name" value="PKS_DH"/>
</dbReference>
<dbReference type="PROSITE" id="PS00012">
    <property type="entry name" value="PHOSPHOPANTETHEINE"/>
    <property type="match status" value="1"/>
</dbReference>
<dbReference type="CDD" id="cd00833">
    <property type="entry name" value="PKS"/>
    <property type="match status" value="1"/>
</dbReference>
<dbReference type="SUPFAM" id="SSF51735">
    <property type="entry name" value="NAD(P)-binding Rossmann-fold domains"/>
    <property type="match status" value="2"/>
</dbReference>
<evidence type="ECO:0000259" key="11">
    <source>
        <dbReference type="PROSITE" id="PS52004"/>
    </source>
</evidence>
<feature type="region of interest" description="C-terminal hotdog fold" evidence="8">
    <location>
        <begin position="2250"/>
        <end position="2259"/>
    </location>
</feature>
<keyword evidence="14" id="KW-1185">Reference proteome</keyword>
<evidence type="ECO:0000256" key="2">
    <source>
        <dbReference type="ARBA" id="ARBA00022450"/>
    </source>
</evidence>
<dbReference type="InterPro" id="IPR016035">
    <property type="entry name" value="Acyl_Trfase/lysoPLipase"/>
</dbReference>
<dbReference type="SUPFAM" id="SSF47336">
    <property type="entry name" value="ACP-like"/>
    <property type="match status" value="1"/>
</dbReference>
<reference evidence="14" key="1">
    <citation type="journal article" date="2019" name="Int. J. Syst. Evol. Microbiol.">
        <title>The Global Catalogue of Microorganisms (GCM) 10K type strain sequencing project: providing services to taxonomists for standard genome sequencing and annotation.</title>
        <authorList>
            <consortium name="The Broad Institute Genomics Platform"/>
            <consortium name="The Broad Institute Genome Sequencing Center for Infectious Disease"/>
            <person name="Wu L."/>
            <person name="Ma J."/>
        </authorList>
    </citation>
    <scope>NUCLEOTIDE SEQUENCE [LARGE SCALE GENOMIC DNA]</scope>
    <source>
        <strain evidence="14">ICMP 257</strain>
    </source>
</reference>
<dbReference type="Gene3D" id="1.10.1200.10">
    <property type="entry name" value="ACP-like"/>
    <property type="match status" value="1"/>
</dbReference>
<evidence type="ECO:0000256" key="3">
    <source>
        <dbReference type="ARBA" id="ARBA00022553"/>
    </source>
</evidence>
<evidence type="ECO:0000256" key="6">
    <source>
        <dbReference type="ARBA" id="ARBA00023268"/>
    </source>
</evidence>
<dbReference type="InterPro" id="IPR006162">
    <property type="entry name" value="Ppantetheine_attach_site"/>
</dbReference>
<dbReference type="InterPro" id="IPR049551">
    <property type="entry name" value="PKS_DH_C"/>
</dbReference>
<dbReference type="InterPro" id="IPR020841">
    <property type="entry name" value="PKS_Beta-ketoAc_synthase_dom"/>
</dbReference>